<accession>A0A1F4U946</accession>
<dbReference type="InterPro" id="IPR007630">
    <property type="entry name" value="RNA_pol_sigma70_r4"/>
</dbReference>
<dbReference type="GO" id="GO:0016987">
    <property type="term" value="F:sigma factor activity"/>
    <property type="evidence" value="ECO:0007669"/>
    <property type="project" value="UniProtKB-KW"/>
</dbReference>
<evidence type="ECO:0000313" key="8">
    <source>
        <dbReference type="Proteomes" id="UP000179242"/>
    </source>
</evidence>
<dbReference type="GO" id="GO:0006352">
    <property type="term" value="P:DNA-templated transcription initiation"/>
    <property type="evidence" value="ECO:0007669"/>
    <property type="project" value="InterPro"/>
</dbReference>
<keyword evidence="2" id="KW-0731">Sigma factor</keyword>
<evidence type="ECO:0000256" key="4">
    <source>
        <dbReference type="ARBA" id="ARBA00023163"/>
    </source>
</evidence>
<dbReference type="SUPFAM" id="SSF88659">
    <property type="entry name" value="Sigma3 and sigma4 domains of RNA polymerase sigma factors"/>
    <property type="match status" value="1"/>
</dbReference>
<keyword evidence="4" id="KW-0804">Transcription</keyword>
<dbReference type="Pfam" id="PF04542">
    <property type="entry name" value="Sigma70_r2"/>
    <property type="match status" value="1"/>
</dbReference>
<proteinExistence type="predicted"/>
<evidence type="ECO:0000256" key="3">
    <source>
        <dbReference type="ARBA" id="ARBA00023125"/>
    </source>
</evidence>
<evidence type="ECO:0008006" key="9">
    <source>
        <dbReference type="Google" id="ProtNLM"/>
    </source>
</evidence>
<gene>
    <name evidence="7" type="ORF">A2438_00755</name>
</gene>
<dbReference type="InterPro" id="IPR014284">
    <property type="entry name" value="RNA_pol_sigma-70_dom"/>
</dbReference>
<dbReference type="InterPro" id="IPR007627">
    <property type="entry name" value="RNA_pol_sigma70_r2"/>
</dbReference>
<comment type="caution">
    <text evidence="7">The sequence shown here is derived from an EMBL/GenBank/DDBJ whole genome shotgun (WGS) entry which is preliminary data.</text>
</comment>
<evidence type="ECO:0000256" key="1">
    <source>
        <dbReference type="ARBA" id="ARBA00023015"/>
    </source>
</evidence>
<dbReference type="GO" id="GO:0003677">
    <property type="term" value="F:DNA binding"/>
    <property type="evidence" value="ECO:0007669"/>
    <property type="project" value="UniProtKB-KW"/>
</dbReference>
<feature type="domain" description="RNA polymerase sigma-70 region 4" evidence="6">
    <location>
        <begin position="139"/>
        <end position="187"/>
    </location>
</feature>
<keyword evidence="1" id="KW-0805">Transcription regulation</keyword>
<dbReference type="EMBL" id="MEUJ01000002">
    <property type="protein sequence ID" value="OGC40813.1"/>
    <property type="molecule type" value="Genomic_DNA"/>
</dbReference>
<dbReference type="AlphaFoldDB" id="A0A1F4U946"/>
<organism evidence="7 8">
    <name type="scientific">candidate division WOR-1 bacterium RIFOXYC2_FULL_46_14</name>
    <dbReference type="NCBI Taxonomy" id="1802587"/>
    <lineage>
        <taxon>Bacteria</taxon>
        <taxon>Bacillati</taxon>
        <taxon>Saganbacteria</taxon>
    </lineage>
</organism>
<name>A0A1F4U946_UNCSA</name>
<dbReference type="Pfam" id="PF04545">
    <property type="entry name" value="Sigma70_r4"/>
    <property type="match status" value="1"/>
</dbReference>
<dbReference type="Gene3D" id="1.10.1740.10">
    <property type="match status" value="1"/>
</dbReference>
<evidence type="ECO:0000313" key="7">
    <source>
        <dbReference type="EMBL" id="OGC40813.1"/>
    </source>
</evidence>
<evidence type="ECO:0000259" key="5">
    <source>
        <dbReference type="Pfam" id="PF04542"/>
    </source>
</evidence>
<dbReference type="PANTHER" id="PTHR30385">
    <property type="entry name" value="SIGMA FACTOR F FLAGELLAR"/>
    <property type="match status" value="1"/>
</dbReference>
<reference evidence="7 8" key="1">
    <citation type="journal article" date="2016" name="Nat. Commun.">
        <title>Thousands of microbial genomes shed light on interconnected biogeochemical processes in an aquifer system.</title>
        <authorList>
            <person name="Anantharaman K."/>
            <person name="Brown C.T."/>
            <person name="Hug L.A."/>
            <person name="Sharon I."/>
            <person name="Castelle C.J."/>
            <person name="Probst A.J."/>
            <person name="Thomas B.C."/>
            <person name="Singh A."/>
            <person name="Wilkins M.J."/>
            <person name="Karaoz U."/>
            <person name="Brodie E.L."/>
            <person name="Williams K.H."/>
            <person name="Hubbard S.S."/>
            <person name="Banfield J.F."/>
        </authorList>
    </citation>
    <scope>NUCLEOTIDE SEQUENCE [LARGE SCALE GENOMIC DNA]</scope>
</reference>
<dbReference type="InterPro" id="IPR013324">
    <property type="entry name" value="RNA_pol_sigma_r3/r4-like"/>
</dbReference>
<dbReference type="Gene3D" id="1.20.140.160">
    <property type="match status" value="1"/>
</dbReference>
<dbReference type="NCBIfam" id="TIGR02937">
    <property type="entry name" value="sigma70-ECF"/>
    <property type="match status" value="1"/>
</dbReference>
<dbReference type="InterPro" id="IPR013325">
    <property type="entry name" value="RNA_pol_sigma_r2"/>
</dbReference>
<dbReference type="Proteomes" id="UP000179242">
    <property type="component" value="Unassembled WGS sequence"/>
</dbReference>
<evidence type="ECO:0000256" key="2">
    <source>
        <dbReference type="ARBA" id="ARBA00023082"/>
    </source>
</evidence>
<dbReference type="SUPFAM" id="SSF88946">
    <property type="entry name" value="Sigma2 domain of RNA polymerase sigma factors"/>
    <property type="match status" value="1"/>
</dbReference>
<feature type="domain" description="RNA polymerase sigma-70 region 2" evidence="5">
    <location>
        <begin position="35"/>
        <end position="99"/>
    </location>
</feature>
<dbReference type="CDD" id="cd06171">
    <property type="entry name" value="Sigma70_r4"/>
    <property type="match status" value="1"/>
</dbReference>
<evidence type="ECO:0000259" key="6">
    <source>
        <dbReference type="Pfam" id="PF04545"/>
    </source>
</evidence>
<keyword evidence="3" id="KW-0238">DNA-binding</keyword>
<protein>
    <recommendedName>
        <fullName evidence="9">RNA polymerase sigma-70 region 4 domain-containing protein</fullName>
    </recommendedName>
</protein>
<sequence>MVSKQDIEDRIINVLREQFLKYSDEVLDTYQNKINSLVRWYVSKLPAHVKKSEADDIASEAKIAFVDSLKTWDPRKGELWTFVSVRLKGSMQDYLRKRGGDPVAGMQEWISSAAHLYLAFNKQIIYHDKIDDVLHVEHAMEALDEKEKAVIDGYYKKDKTFKDIGKDIGLSESQVSRICKEATTKMRCYLKEHPEEDKQVRE</sequence>